<dbReference type="AlphaFoldDB" id="A0A3M2LW96"/>
<protein>
    <submittedName>
        <fullName evidence="1">Uncharacterized protein</fullName>
    </submittedName>
</protein>
<comment type="caution">
    <text evidence="1">The sequence shown here is derived from an EMBL/GenBank/DDBJ whole genome shotgun (WGS) entry which is preliminary data.</text>
</comment>
<reference evidence="1 2" key="1">
    <citation type="submission" date="2018-10" db="EMBL/GenBank/DDBJ databases">
        <title>Isolation from soil.</title>
        <authorList>
            <person name="Hu J."/>
        </authorList>
    </citation>
    <scope>NUCLEOTIDE SEQUENCE [LARGE SCALE GENOMIC DNA]</scope>
    <source>
        <strain evidence="1 2">NEAU-Ht49</strain>
    </source>
</reference>
<evidence type="ECO:0000313" key="1">
    <source>
        <dbReference type="EMBL" id="RMI41794.1"/>
    </source>
</evidence>
<evidence type="ECO:0000313" key="2">
    <source>
        <dbReference type="Proteomes" id="UP000282674"/>
    </source>
</evidence>
<dbReference type="Proteomes" id="UP000282674">
    <property type="component" value="Unassembled WGS sequence"/>
</dbReference>
<gene>
    <name evidence="1" type="ORF">EBO15_21880</name>
</gene>
<proteinExistence type="predicted"/>
<sequence length="205" mass="21898">MLIVGRSASVLLDAVAMLRDRGYGANASNQFDTLLNDYDLGEVDLVVFGGMVPPATKERLRTDIHELNPRVSFLQGLGGIAPLVVAQVEEYAGGAPSGVEYDPSARLFRIALGDAAPVKVEGLWATFVPPEPVAQSVLILDGELAAGVHQIAIPDDVPRQGSYATVRIGERVSALQIGETPRSVKRLAAQPLPAPRPVTTHYPWQ</sequence>
<dbReference type="EMBL" id="RFFG01000039">
    <property type="protein sequence ID" value="RMI41794.1"/>
    <property type="molecule type" value="Genomic_DNA"/>
</dbReference>
<name>A0A3M2LW96_9ACTN</name>
<keyword evidence="2" id="KW-1185">Reference proteome</keyword>
<accession>A0A3M2LW96</accession>
<organism evidence="1 2">
    <name type="scientific">Actinomadura harenae</name>
    <dbReference type="NCBI Taxonomy" id="2483351"/>
    <lineage>
        <taxon>Bacteria</taxon>
        <taxon>Bacillati</taxon>
        <taxon>Actinomycetota</taxon>
        <taxon>Actinomycetes</taxon>
        <taxon>Streptosporangiales</taxon>
        <taxon>Thermomonosporaceae</taxon>
        <taxon>Actinomadura</taxon>
    </lineage>
</organism>